<evidence type="ECO:0000256" key="5">
    <source>
        <dbReference type="ARBA" id="ARBA00022741"/>
    </source>
</evidence>
<dbReference type="EC" id="2.7.13.3" evidence="2"/>
<feature type="domain" description="Signal transduction histidine kinase subgroup 3 dimerisation and phosphoacceptor" evidence="10">
    <location>
        <begin position="179"/>
        <end position="245"/>
    </location>
</feature>
<evidence type="ECO:0000259" key="10">
    <source>
        <dbReference type="Pfam" id="PF07730"/>
    </source>
</evidence>
<evidence type="ECO:0000256" key="2">
    <source>
        <dbReference type="ARBA" id="ARBA00012438"/>
    </source>
</evidence>
<gene>
    <name evidence="11" type="ORF">JQS30_09770</name>
</gene>
<protein>
    <recommendedName>
        <fullName evidence="2">histidine kinase</fullName>
        <ecNumber evidence="2">2.7.13.3</ecNumber>
    </recommendedName>
</protein>
<evidence type="ECO:0000256" key="4">
    <source>
        <dbReference type="ARBA" id="ARBA00022679"/>
    </source>
</evidence>
<dbReference type="InterPro" id="IPR036890">
    <property type="entry name" value="HATPase_C_sf"/>
</dbReference>
<dbReference type="Gene3D" id="1.20.5.1930">
    <property type="match status" value="1"/>
</dbReference>
<keyword evidence="9" id="KW-1133">Transmembrane helix</keyword>
<evidence type="ECO:0000313" key="12">
    <source>
        <dbReference type="Proteomes" id="UP000662939"/>
    </source>
</evidence>
<dbReference type="PANTHER" id="PTHR24421:SF10">
    <property type="entry name" value="NITRATE_NITRITE SENSOR PROTEIN NARQ"/>
    <property type="match status" value="1"/>
</dbReference>
<feature type="transmembrane region" description="Helical" evidence="9">
    <location>
        <begin position="45"/>
        <end position="61"/>
    </location>
</feature>
<evidence type="ECO:0000313" key="11">
    <source>
        <dbReference type="EMBL" id="QSB04102.1"/>
    </source>
</evidence>
<accession>A0A895XJW1</accession>
<sequence>MVIQRGSDSERLFDFLVGVAVAFFVVVPLPLFALSARRQAGDLEWLAWIVLAIACLAIFFRRRYPLTVSIVTVVCTLLYYPLSDLDGFVLLTVVVALYTLASVGRVAASAFLSTAVFAVIVISQVMRDFVNVSIMSLLLMAGWFIAVVALGGLVGNYRSFRAQSQAAMESEAKRMVSEERLRIARDLHDSVGHHVSLIRVQAMAALRKARKDPGYSAADTLEVIGETSQQALKELRSTVRVMRSVDSESPLQPLPGLDGLEELVGSVRDSGLAVTLAHEVDRQLPRAVEVAVYRIVQESLTNVTRHARASAAWVSIALGPSSVVVLVEDDGIGGSCSPGSGLAGMRERAEALGGSFVAKPIGQGAQSVGDVSGRSDRGFMVRAIIPVEGT</sequence>
<keyword evidence="8" id="KW-0902">Two-component regulatory system</keyword>
<dbReference type="CDD" id="cd16917">
    <property type="entry name" value="HATPase_UhpB-NarQ-NarX-like"/>
    <property type="match status" value="1"/>
</dbReference>
<dbReference type="SUPFAM" id="SSF55874">
    <property type="entry name" value="ATPase domain of HSP90 chaperone/DNA topoisomerase II/histidine kinase"/>
    <property type="match status" value="1"/>
</dbReference>
<dbReference type="InterPro" id="IPR011712">
    <property type="entry name" value="Sig_transdc_His_kin_sub3_dim/P"/>
</dbReference>
<dbReference type="GO" id="GO:0000155">
    <property type="term" value="F:phosphorelay sensor kinase activity"/>
    <property type="evidence" value="ECO:0007669"/>
    <property type="project" value="InterPro"/>
</dbReference>
<evidence type="ECO:0000256" key="6">
    <source>
        <dbReference type="ARBA" id="ARBA00022777"/>
    </source>
</evidence>
<keyword evidence="9" id="KW-0472">Membrane</keyword>
<organism evidence="11 12">
    <name type="scientific">Natronoglycomyces albus</name>
    <dbReference type="NCBI Taxonomy" id="2811108"/>
    <lineage>
        <taxon>Bacteria</taxon>
        <taxon>Bacillati</taxon>
        <taxon>Actinomycetota</taxon>
        <taxon>Actinomycetes</taxon>
        <taxon>Glycomycetales</taxon>
        <taxon>Glycomycetaceae</taxon>
        <taxon>Natronoglycomyces</taxon>
    </lineage>
</organism>
<proteinExistence type="predicted"/>
<dbReference type="AlphaFoldDB" id="A0A895XJW1"/>
<keyword evidence="4" id="KW-0808">Transferase</keyword>
<dbReference type="PANTHER" id="PTHR24421">
    <property type="entry name" value="NITRATE/NITRITE SENSOR PROTEIN NARX-RELATED"/>
    <property type="match status" value="1"/>
</dbReference>
<evidence type="ECO:0000256" key="9">
    <source>
        <dbReference type="SAM" id="Phobius"/>
    </source>
</evidence>
<dbReference type="Proteomes" id="UP000662939">
    <property type="component" value="Chromosome"/>
</dbReference>
<feature type="transmembrane region" description="Helical" evidence="9">
    <location>
        <begin position="133"/>
        <end position="154"/>
    </location>
</feature>
<keyword evidence="7" id="KW-0067">ATP-binding</keyword>
<feature type="transmembrane region" description="Helical" evidence="9">
    <location>
        <begin position="66"/>
        <end position="82"/>
    </location>
</feature>
<dbReference type="KEGG" id="nav:JQS30_09770"/>
<evidence type="ECO:0000256" key="8">
    <source>
        <dbReference type="ARBA" id="ARBA00023012"/>
    </source>
</evidence>
<feature type="transmembrane region" description="Helical" evidence="9">
    <location>
        <begin position="12"/>
        <end position="33"/>
    </location>
</feature>
<keyword evidence="6 11" id="KW-0418">Kinase</keyword>
<comment type="catalytic activity">
    <reaction evidence="1">
        <text>ATP + protein L-histidine = ADP + protein N-phospho-L-histidine.</text>
        <dbReference type="EC" id="2.7.13.3"/>
    </reaction>
</comment>
<dbReference type="InterPro" id="IPR050482">
    <property type="entry name" value="Sensor_HK_TwoCompSys"/>
</dbReference>
<evidence type="ECO:0000256" key="7">
    <source>
        <dbReference type="ARBA" id="ARBA00022840"/>
    </source>
</evidence>
<dbReference type="GO" id="GO:0005524">
    <property type="term" value="F:ATP binding"/>
    <property type="evidence" value="ECO:0007669"/>
    <property type="project" value="UniProtKB-KW"/>
</dbReference>
<dbReference type="GO" id="GO:0046983">
    <property type="term" value="F:protein dimerization activity"/>
    <property type="evidence" value="ECO:0007669"/>
    <property type="project" value="InterPro"/>
</dbReference>
<keyword evidence="3" id="KW-0597">Phosphoprotein</keyword>
<evidence type="ECO:0000256" key="1">
    <source>
        <dbReference type="ARBA" id="ARBA00000085"/>
    </source>
</evidence>
<reference evidence="11" key="1">
    <citation type="submission" date="2021-02" db="EMBL/GenBank/DDBJ databases">
        <title>Natronoglycomyces albus gen. nov., sp. nov, a haloalkaliphilic actinobacterium from a soda solonchak soil.</title>
        <authorList>
            <person name="Sorokin D.Y."/>
            <person name="Khijniak T.V."/>
            <person name="Zakharycheva A.P."/>
            <person name="Boueva O.V."/>
            <person name="Ariskina E.V."/>
            <person name="Hahnke R.L."/>
            <person name="Bunk B."/>
            <person name="Sproer C."/>
            <person name="Schumann P."/>
            <person name="Evtushenko L.I."/>
            <person name="Kublanov I.V."/>
        </authorList>
    </citation>
    <scope>NUCLEOTIDE SEQUENCE</scope>
    <source>
        <strain evidence="11">DSM 106290</strain>
    </source>
</reference>
<dbReference type="Pfam" id="PF07730">
    <property type="entry name" value="HisKA_3"/>
    <property type="match status" value="1"/>
</dbReference>
<keyword evidence="9" id="KW-0812">Transmembrane</keyword>
<keyword evidence="5" id="KW-0547">Nucleotide-binding</keyword>
<name>A0A895XJW1_9ACTN</name>
<dbReference type="EMBL" id="CP070496">
    <property type="protein sequence ID" value="QSB04102.1"/>
    <property type="molecule type" value="Genomic_DNA"/>
</dbReference>
<dbReference type="Gene3D" id="3.30.565.10">
    <property type="entry name" value="Histidine kinase-like ATPase, C-terminal domain"/>
    <property type="match status" value="1"/>
</dbReference>
<keyword evidence="12" id="KW-1185">Reference proteome</keyword>
<dbReference type="GO" id="GO:0016020">
    <property type="term" value="C:membrane"/>
    <property type="evidence" value="ECO:0007669"/>
    <property type="project" value="InterPro"/>
</dbReference>
<feature type="transmembrane region" description="Helical" evidence="9">
    <location>
        <begin position="88"/>
        <end position="121"/>
    </location>
</feature>
<evidence type="ECO:0000256" key="3">
    <source>
        <dbReference type="ARBA" id="ARBA00022553"/>
    </source>
</evidence>
<dbReference type="RefSeq" id="WP_213170101.1">
    <property type="nucleotide sequence ID" value="NZ_CP070496.1"/>
</dbReference>